<dbReference type="AlphaFoldDB" id="A0AA85JHC9"/>
<dbReference type="PROSITE" id="PS50262">
    <property type="entry name" value="G_PROTEIN_RECEP_F1_2"/>
    <property type="match status" value="1"/>
</dbReference>
<proteinExistence type="predicted"/>
<feature type="transmembrane region" description="Helical" evidence="5">
    <location>
        <begin position="200"/>
        <end position="222"/>
    </location>
</feature>
<dbReference type="WBParaSite" id="TREG1_23000.1">
    <property type="protein sequence ID" value="TREG1_23000.1"/>
    <property type="gene ID" value="TREG1_23000"/>
</dbReference>
<dbReference type="PANTHER" id="PTHR46641">
    <property type="entry name" value="FMRFAMIDE RECEPTOR-RELATED"/>
    <property type="match status" value="1"/>
</dbReference>
<name>A0AA85JHC9_TRIRE</name>
<organism evidence="7 8">
    <name type="scientific">Trichobilharzia regenti</name>
    <name type="common">Nasal bird schistosome</name>
    <dbReference type="NCBI Taxonomy" id="157069"/>
    <lineage>
        <taxon>Eukaryota</taxon>
        <taxon>Metazoa</taxon>
        <taxon>Spiralia</taxon>
        <taxon>Lophotrochozoa</taxon>
        <taxon>Platyhelminthes</taxon>
        <taxon>Trematoda</taxon>
        <taxon>Digenea</taxon>
        <taxon>Strigeidida</taxon>
        <taxon>Schistosomatoidea</taxon>
        <taxon>Schistosomatidae</taxon>
        <taxon>Trichobilharzia</taxon>
    </lineage>
</organism>
<dbReference type="SUPFAM" id="SSF81321">
    <property type="entry name" value="Family A G protein-coupled receptor-like"/>
    <property type="match status" value="1"/>
</dbReference>
<feature type="transmembrane region" description="Helical" evidence="5">
    <location>
        <begin position="114"/>
        <end position="133"/>
    </location>
</feature>
<evidence type="ECO:0000256" key="4">
    <source>
        <dbReference type="ARBA" id="ARBA00023136"/>
    </source>
</evidence>
<feature type="transmembrane region" description="Helical" evidence="5">
    <location>
        <begin position="79"/>
        <end position="102"/>
    </location>
</feature>
<dbReference type="Gene3D" id="1.20.1070.10">
    <property type="entry name" value="Rhodopsin 7-helix transmembrane proteins"/>
    <property type="match status" value="1"/>
</dbReference>
<evidence type="ECO:0000256" key="2">
    <source>
        <dbReference type="ARBA" id="ARBA00022692"/>
    </source>
</evidence>
<evidence type="ECO:0000313" key="8">
    <source>
        <dbReference type="WBParaSite" id="TREG1_23000.1"/>
    </source>
</evidence>
<dbReference type="InterPro" id="IPR052954">
    <property type="entry name" value="GPCR-Ligand_Int"/>
</dbReference>
<keyword evidence="2 5" id="KW-0812">Transmembrane</keyword>
<feature type="transmembrane region" description="Helical" evidence="5">
    <location>
        <begin position="360"/>
        <end position="381"/>
    </location>
</feature>
<evidence type="ECO:0000256" key="3">
    <source>
        <dbReference type="ARBA" id="ARBA00022989"/>
    </source>
</evidence>
<feature type="transmembrane region" description="Helical" evidence="5">
    <location>
        <begin position="401"/>
        <end position="425"/>
    </location>
</feature>
<keyword evidence="3 5" id="KW-1133">Transmembrane helix</keyword>
<comment type="subcellular location">
    <subcellularLocation>
        <location evidence="1">Membrane</location>
    </subcellularLocation>
</comment>
<evidence type="ECO:0000259" key="6">
    <source>
        <dbReference type="PROSITE" id="PS50262"/>
    </source>
</evidence>
<feature type="domain" description="G-protein coupled receptors family 1 profile" evidence="6">
    <location>
        <begin position="95"/>
        <end position="424"/>
    </location>
</feature>
<protein>
    <recommendedName>
        <fullName evidence="6">G-protein coupled receptors family 1 profile domain-containing protein</fullName>
    </recommendedName>
</protein>
<feature type="transmembrane region" description="Helical" evidence="5">
    <location>
        <begin position="283"/>
        <end position="302"/>
    </location>
</feature>
<dbReference type="Proteomes" id="UP000050795">
    <property type="component" value="Unassembled WGS sequence"/>
</dbReference>
<sequence length="639" mass="73963">MTDVCHYSESFVTKGLNFILTNKQITEKQSQNHEAFKNLLENQDNNSYILLDEYVGSLTEKLKELQKSKHLFICDISNILWIYLPPIIFILGSLGNVLSFVILRHPSTGSVTTFVYLIARSIVDEMVLIVGLLRRWIDKLIDSELANTSNFICKMVHFWGTSSSLLSVWLTVTLTAERALVVSFPLHVSRVISYSRVRNVIIIMSIICIALSSHFFFTAGIISNCTLDYPPTLSSTWNRRNQMTYSNETSSLHFFNSQNKCLNHCAFLPNYEAMNWYWSTFDAIAYSYLPFCLIFGFNFVILKSVYRASKERSILHGHKCRHKYMNRHNPSPTGSVTASTSFSARKRTQTNEPNYNVRQLTIVLLIISFAFLFTTVSIVLIKILAQILDLRGTSKRIERTYMLLADTIAELFMYINHAMNFYLFCATGKTFRKRLVLLFSRRRQTKMKRIDKTRNNNNHFICAFSSCLSVPGERFYSNETNYRKSHKNQTGVIHLENRSNQNCPENLLTPSGTKIYNTLELIKVPVNENKSTTWERLSFKFCTSLRNNSSNTSLQKNYNDIEKYNLTRMPKSKSSISTVNNNELSPNNIYRVSIEKHNCKHQNNDDKHQRHYRSEEYTPEKLGKQTELILSSEECLNTV</sequence>
<keyword evidence="4 5" id="KW-0472">Membrane</keyword>
<evidence type="ECO:0000256" key="1">
    <source>
        <dbReference type="ARBA" id="ARBA00004370"/>
    </source>
</evidence>
<evidence type="ECO:0000313" key="7">
    <source>
        <dbReference type="Proteomes" id="UP000050795"/>
    </source>
</evidence>
<evidence type="ECO:0000256" key="5">
    <source>
        <dbReference type="SAM" id="Phobius"/>
    </source>
</evidence>
<reference evidence="8" key="2">
    <citation type="submission" date="2023-11" db="UniProtKB">
        <authorList>
            <consortium name="WormBaseParasite"/>
        </authorList>
    </citation>
    <scope>IDENTIFICATION</scope>
</reference>
<dbReference type="GO" id="GO:0016020">
    <property type="term" value="C:membrane"/>
    <property type="evidence" value="ECO:0007669"/>
    <property type="project" value="UniProtKB-SubCell"/>
</dbReference>
<keyword evidence="7" id="KW-1185">Reference proteome</keyword>
<reference evidence="7" key="1">
    <citation type="submission" date="2022-06" db="EMBL/GenBank/DDBJ databases">
        <authorList>
            <person name="Berger JAMES D."/>
            <person name="Berger JAMES D."/>
        </authorList>
    </citation>
    <scope>NUCLEOTIDE SEQUENCE [LARGE SCALE GENOMIC DNA]</scope>
</reference>
<accession>A0AA85JHC9</accession>
<dbReference type="InterPro" id="IPR017452">
    <property type="entry name" value="GPCR_Rhodpsn_7TM"/>
</dbReference>
<dbReference type="CDD" id="cd14978">
    <property type="entry name" value="7tmA_FMRFamide_R-like"/>
    <property type="match status" value="1"/>
</dbReference>
<dbReference type="PANTHER" id="PTHR46641:SF25">
    <property type="entry name" value="CNMAMIDE RECEPTOR-RELATED"/>
    <property type="match status" value="1"/>
</dbReference>